<keyword evidence="3 8" id="KW-0813">Transport</keyword>
<comment type="caution">
    <text evidence="8">Lacks conserved residue(s) required for the propagation of feature annotation.</text>
</comment>
<dbReference type="SUPFAM" id="SSF103473">
    <property type="entry name" value="MFS general substrate transporter"/>
    <property type="match status" value="1"/>
</dbReference>
<keyword evidence="5 8" id="KW-0812">Transmembrane</keyword>
<dbReference type="EMBL" id="CP014782">
    <property type="protein sequence ID" value="AQS39257.1"/>
    <property type="molecule type" value="Genomic_DNA"/>
</dbReference>
<reference evidence="10 11" key="1">
    <citation type="submission" date="2016-03" db="EMBL/GenBank/DDBJ databases">
        <title>Complete genome sequence of Shewanella psychrophila WP2, a deep sea bacterium isolated from west Pacific sediment.</title>
        <authorList>
            <person name="Xu G."/>
            <person name="Jian H."/>
        </authorList>
    </citation>
    <scope>NUCLEOTIDE SEQUENCE [LARGE SCALE GENOMIC DNA]</scope>
    <source>
        <strain evidence="10 11">WP2</strain>
    </source>
</reference>
<dbReference type="STRING" id="225848.Sps_04151"/>
<evidence type="ECO:0000313" key="11">
    <source>
        <dbReference type="Proteomes" id="UP000189545"/>
    </source>
</evidence>
<feature type="transmembrane region" description="Helical" evidence="8">
    <location>
        <begin position="46"/>
        <end position="63"/>
    </location>
</feature>
<evidence type="ECO:0000259" key="9">
    <source>
        <dbReference type="PROSITE" id="PS50850"/>
    </source>
</evidence>
<keyword evidence="6 8" id="KW-1133">Transmembrane helix</keyword>
<dbReference type="Gene3D" id="1.20.1720.10">
    <property type="entry name" value="Multidrug resistance protein D"/>
    <property type="match status" value="1"/>
</dbReference>
<evidence type="ECO:0000256" key="4">
    <source>
        <dbReference type="ARBA" id="ARBA00022475"/>
    </source>
</evidence>
<feature type="transmembrane region" description="Helical" evidence="8">
    <location>
        <begin position="97"/>
        <end position="118"/>
    </location>
</feature>
<feature type="transmembrane region" description="Helical" evidence="8">
    <location>
        <begin position="249"/>
        <end position="267"/>
    </location>
</feature>
<dbReference type="InterPro" id="IPR011701">
    <property type="entry name" value="MFS"/>
</dbReference>
<sequence>MKTMPNLWLILALVMFPQVVETIYSPALPHISHAFGVTAQTASQTISVYFIAFAFGVLAWGRLSDTIGRRNAMVLGLVTYGVGATMAILASNFEMLMLARIISAFGAATGSVVTQAMLRDCYQGSELTKVFSVITMGVSISPVIGLLSGGIIVTHFGYSGIFCSLLMLAIALWLLAIITLPETNPEMTTNAESVKGPEIGILQLAKQMSRDVNLWCNAGLIASFNIMLYSYYSLGPFIFHNLGMTSTDFGYSGILLPIGTIMGSLLSKRLVSKGWQSHQLISAASVLALICAFGVWLLRSDLLFLIPMIGMLLCSGMALPNIMSKALENYRHAVGTAGALFGLTYYLLFGAGLVLTGILQDLGIALILSAGISCLLSVKLKLGTLANKLCQDS</sequence>
<feature type="transmembrane region" description="Helical" evidence="8">
    <location>
        <begin position="279"/>
        <end position="298"/>
    </location>
</feature>
<dbReference type="NCBIfam" id="TIGR00710">
    <property type="entry name" value="efflux_Bcr_CflA"/>
    <property type="match status" value="1"/>
</dbReference>
<keyword evidence="4" id="KW-1003">Cell membrane</keyword>
<dbReference type="GO" id="GO:0042910">
    <property type="term" value="F:xenobiotic transmembrane transporter activity"/>
    <property type="evidence" value="ECO:0007669"/>
    <property type="project" value="InterPro"/>
</dbReference>
<feature type="transmembrane region" description="Helical" evidence="8">
    <location>
        <begin position="212"/>
        <end position="229"/>
    </location>
</feature>
<comment type="subcellular location">
    <subcellularLocation>
        <location evidence="8">Cell inner membrane</location>
        <topology evidence="8">Multi-pass membrane protein</topology>
    </subcellularLocation>
    <subcellularLocation>
        <location evidence="1">Cell membrane</location>
        <topology evidence="1">Multi-pass membrane protein</topology>
    </subcellularLocation>
</comment>
<organism evidence="10 11">
    <name type="scientific">Shewanella psychrophila</name>
    <dbReference type="NCBI Taxonomy" id="225848"/>
    <lineage>
        <taxon>Bacteria</taxon>
        <taxon>Pseudomonadati</taxon>
        <taxon>Pseudomonadota</taxon>
        <taxon>Gammaproteobacteria</taxon>
        <taxon>Alteromonadales</taxon>
        <taxon>Shewanellaceae</taxon>
        <taxon>Shewanella</taxon>
    </lineage>
</organism>
<dbReference type="AlphaFoldDB" id="A0A1S6HUM8"/>
<dbReference type="InterPro" id="IPR004812">
    <property type="entry name" value="Efflux_drug-R_Bcr/CmlA"/>
</dbReference>
<comment type="similarity">
    <text evidence="2 8">Belongs to the major facilitator superfamily. Bcr/CmlA family.</text>
</comment>
<dbReference type="InterPro" id="IPR036259">
    <property type="entry name" value="MFS_trans_sf"/>
</dbReference>
<feature type="transmembrane region" description="Helical" evidence="8">
    <location>
        <begin position="158"/>
        <end position="180"/>
    </location>
</feature>
<dbReference type="RefSeq" id="WP_077754198.1">
    <property type="nucleotide sequence ID" value="NZ_CP014782.1"/>
</dbReference>
<keyword evidence="11" id="KW-1185">Reference proteome</keyword>
<protein>
    <recommendedName>
        <fullName evidence="8">Bcr/CflA family efflux transporter</fullName>
    </recommendedName>
</protein>
<proteinExistence type="inferred from homology"/>
<dbReference type="PANTHER" id="PTHR23502">
    <property type="entry name" value="MAJOR FACILITATOR SUPERFAMILY"/>
    <property type="match status" value="1"/>
</dbReference>
<evidence type="ECO:0000256" key="8">
    <source>
        <dbReference type="RuleBase" id="RU365088"/>
    </source>
</evidence>
<evidence type="ECO:0000313" key="10">
    <source>
        <dbReference type="EMBL" id="AQS39257.1"/>
    </source>
</evidence>
<feature type="transmembrane region" description="Helical" evidence="8">
    <location>
        <begin position="362"/>
        <end position="378"/>
    </location>
</feature>
<dbReference type="InterPro" id="IPR020846">
    <property type="entry name" value="MFS_dom"/>
</dbReference>
<feature type="domain" description="Major facilitator superfamily (MFS) profile" evidence="9">
    <location>
        <begin position="1"/>
        <end position="389"/>
    </location>
</feature>
<feature type="transmembrane region" description="Helical" evidence="8">
    <location>
        <begin position="334"/>
        <end position="356"/>
    </location>
</feature>
<dbReference type="PROSITE" id="PS50850">
    <property type="entry name" value="MFS"/>
    <property type="match status" value="1"/>
</dbReference>
<feature type="transmembrane region" description="Helical" evidence="8">
    <location>
        <begin position="304"/>
        <end position="322"/>
    </location>
</feature>
<name>A0A1S6HUM8_9GAMM</name>
<evidence type="ECO:0000256" key="1">
    <source>
        <dbReference type="ARBA" id="ARBA00004651"/>
    </source>
</evidence>
<evidence type="ECO:0000256" key="2">
    <source>
        <dbReference type="ARBA" id="ARBA00006236"/>
    </source>
</evidence>
<keyword evidence="7 8" id="KW-0472">Membrane</keyword>
<evidence type="ECO:0000256" key="5">
    <source>
        <dbReference type="ARBA" id="ARBA00022692"/>
    </source>
</evidence>
<dbReference type="OrthoDB" id="9814303at2"/>
<dbReference type="CDD" id="cd17320">
    <property type="entry name" value="MFS_MdfA_MDR_like"/>
    <property type="match status" value="1"/>
</dbReference>
<accession>A0A1S6HUM8</accession>
<dbReference type="GO" id="GO:1990961">
    <property type="term" value="P:xenobiotic detoxification by transmembrane export across the plasma membrane"/>
    <property type="evidence" value="ECO:0007669"/>
    <property type="project" value="InterPro"/>
</dbReference>
<dbReference type="PANTHER" id="PTHR23502:SF137">
    <property type="entry name" value="MAJOR FACILITATOR SUPERFAMILY (MFS) TRANSPORTER-RELATED"/>
    <property type="match status" value="1"/>
</dbReference>
<feature type="transmembrane region" description="Helical" evidence="8">
    <location>
        <begin position="130"/>
        <end position="152"/>
    </location>
</feature>
<dbReference type="GO" id="GO:0005886">
    <property type="term" value="C:plasma membrane"/>
    <property type="evidence" value="ECO:0007669"/>
    <property type="project" value="UniProtKB-SubCell"/>
</dbReference>
<gene>
    <name evidence="10" type="ORF">Sps_04151</name>
</gene>
<dbReference type="Proteomes" id="UP000189545">
    <property type="component" value="Chromosome"/>
</dbReference>
<evidence type="ECO:0000256" key="6">
    <source>
        <dbReference type="ARBA" id="ARBA00022989"/>
    </source>
</evidence>
<evidence type="ECO:0000256" key="3">
    <source>
        <dbReference type="ARBA" id="ARBA00022448"/>
    </source>
</evidence>
<dbReference type="Pfam" id="PF07690">
    <property type="entry name" value="MFS_1"/>
    <property type="match status" value="1"/>
</dbReference>
<evidence type="ECO:0000256" key="7">
    <source>
        <dbReference type="ARBA" id="ARBA00023136"/>
    </source>
</evidence>
<dbReference type="KEGG" id="spsw:Sps_04151"/>
<keyword evidence="8" id="KW-0997">Cell inner membrane</keyword>
<feature type="transmembrane region" description="Helical" evidence="8">
    <location>
        <begin position="72"/>
        <end position="91"/>
    </location>
</feature>